<evidence type="ECO:0000259" key="3">
    <source>
        <dbReference type="Pfam" id="PF05089"/>
    </source>
</evidence>
<evidence type="ECO:0000256" key="1">
    <source>
        <dbReference type="ARBA" id="ARBA00022801"/>
    </source>
</evidence>
<keyword evidence="1" id="KW-0378">Hydrolase</keyword>
<evidence type="ECO:0000259" key="5">
    <source>
        <dbReference type="Pfam" id="PF12972"/>
    </source>
</evidence>
<dbReference type="InterPro" id="IPR024732">
    <property type="entry name" value="NAGLU_C"/>
</dbReference>
<dbReference type="Gene3D" id="1.20.120.670">
    <property type="entry name" value="N-acetyl-b-d-glucoasminidase"/>
    <property type="match status" value="1"/>
</dbReference>
<evidence type="ECO:0000313" key="6">
    <source>
        <dbReference type="EMBL" id="NID06353.1"/>
    </source>
</evidence>
<dbReference type="InterPro" id="IPR029018">
    <property type="entry name" value="Hex-like_dom2"/>
</dbReference>
<dbReference type="PANTHER" id="PTHR12872:SF1">
    <property type="entry name" value="ALPHA-N-ACETYLGLUCOSAMINIDASE"/>
    <property type="match status" value="1"/>
</dbReference>
<dbReference type="PROSITE" id="PS51257">
    <property type="entry name" value="PROKAR_LIPOPROTEIN"/>
    <property type="match status" value="1"/>
</dbReference>
<evidence type="ECO:0000313" key="7">
    <source>
        <dbReference type="Proteomes" id="UP001429601"/>
    </source>
</evidence>
<dbReference type="EMBL" id="JAAQQR010000008">
    <property type="protein sequence ID" value="NID06353.1"/>
    <property type="molecule type" value="Genomic_DNA"/>
</dbReference>
<dbReference type="Pfam" id="PF05089">
    <property type="entry name" value="NAGLU"/>
    <property type="match status" value="1"/>
</dbReference>
<feature type="chain" id="PRO_5046639165" evidence="2">
    <location>
        <begin position="29"/>
        <end position="725"/>
    </location>
</feature>
<proteinExistence type="predicted"/>
<keyword evidence="2" id="KW-0732">Signal</keyword>
<name>A0ABX0Q731_9GAMM</name>
<dbReference type="InterPro" id="IPR007781">
    <property type="entry name" value="NAGLU"/>
</dbReference>
<keyword evidence="7" id="KW-1185">Reference proteome</keyword>
<dbReference type="Gene3D" id="3.30.379.10">
    <property type="entry name" value="Chitobiase/beta-hexosaminidase domain 2-like"/>
    <property type="match status" value="1"/>
</dbReference>
<reference evidence="6 7" key="1">
    <citation type="journal article" date="2011" name="Curr. Microbiol.">
        <title>Luteibacter jiangsuensis sp. nov.: a methamidophos-degrading bacterium isolated from a methamidophos-manufacturing factory.</title>
        <authorList>
            <person name="Wang L."/>
            <person name="Wang G.L."/>
            <person name="Li S.P."/>
            <person name="Jiang J.D."/>
        </authorList>
    </citation>
    <scope>NUCLEOTIDE SEQUENCE [LARGE SCALE GENOMIC DNA]</scope>
    <source>
        <strain evidence="6 7">CGMCC 1.10133</strain>
    </source>
</reference>
<dbReference type="InterPro" id="IPR024240">
    <property type="entry name" value="NAGLU_N"/>
</dbReference>
<dbReference type="Pfam" id="PF12971">
    <property type="entry name" value="NAGLU_N"/>
    <property type="match status" value="1"/>
</dbReference>
<feature type="signal peptide" evidence="2">
    <location>
        <begin position="1"/>
        <end position="28"/>
    </location>
</feature>
<accession>A0ABX0Q731</accession>
<dbReference type="Gene3D" id="3.20.20.80">
    <property type="entry name" value="Glycosidases"/>
    <property type="match status" value="1"/>
</dbReference>
<feature type="domain" description="Alpha-N-acetylglucosaminidase tim-barrel" evidence="3">
    <location>
        <begin position="138"/>
        <end position="461"/>
    </location>
</feature>
<organism evidence="6 7">
    <name type="scientific">Luteibacter jiangsuensis</name>
    <dbReference type="NCBI Taxonomy" id="637577"/>
    <lineage>
        <taxon>Bacteria</taxon>
        <taxon>Pseudomonadati</taxon>
        <taxon>Pseudomonadota</taxon>
        <taxon>Gammaproteobacteria</taxon>
        <taxon>Lysobacterales</taxon>
        <taxon>Rhodanobacteraceae</taxon>
        <taxon>Luteibacter</taxon>
    </lineage>
</organism>
<sequence>MHGMRRVLIQAMLGLSLACGGVQPPALASTPPQGAVDAVFDVAPARAALERLVGKAHADQVRLRAVARGQADRFRILGEDGHLVIEGTSPATLLAGFGWYLEYVVHANISLAGDQLDIPRTFPLPASPIAHEANGANRFALNDVDEGYTEPYADWDYWQHKIDVLALRGINQVLVYQGQEKVYEATFQRFGYTRDDMLAWIPQAAHQPWWLLQNLCCSPTPISQGIVDRRADLARKMADRLRQLGMVPVFPGFYGTVPPDFAKRNAGAHVVPTGEWDGYKRPDWLDPTDPVFARVAAEFYRTQTAMFGDSHMYKMDPLHEGIEGADHGSIDLVAATRGIQSALDRAHPGAIWVLLGWETNPLPPIVKGLDKAHALVVDGESEAVPADTDRETEWAGTPYTFGTIWNFGGHTNIGANLSVWNERFWQWKKKAGSRMNGVALMPEASDNNPAATAFFTELAWRTEPVDIDEWFRQWAWRRYGGAAPDPHAVAAWHILQRSAYNLPATWDSKYQTGYFELTPSLYAHTLPLDYDPVEIERALAELVQVAPALRQSTAYRHDLTDLTRQALAVRSRVMLPEINAAFEARDVARFDRLTGDWLRSMKQLDAVLGTNRHFMLGPWLARAKAYATSPAEWSAINYDARSLITIWGRPDVADYARREWQGLVGDYYYARWQRYFDSLRTALRTGNKVEKIDWYAFGETWAHEEKAYPTEPSGDIHALAEQVLR</sequence>
<dbReference type="PANTHER" id="PTHR12872">
    <property type="entry name" value="ALPHA-N-ACETYLGLUCOSAMINIDASE"/>
    <property type="match status" value="1"/>
</dbReference>
<gene>
    <name evidence="6" type="ORF">HBF26_15775</name>
</gene>
<feature type="domain" description="Alpha-N-acetylglucosaminidase C-terminal" evidence="5">
    <location>
        <begin position="470"/>
        <end position="724"/>
    </location>
</feature>
<feature type="domain" description="Alpha-N-acetylglucosaminidase N-terminal" evidence="4">
    <location>
        <begin position="44"/>
        <end position="123"/>
    </location>
</feature>
<comment type="caution">
    <text evidence="6">The sequence shown here is derived from an EMBL/GenBank/DDBJ whole genome shotgun (WGS) entry which is preliminary data.</text>
</comment>
<evidence type="ECO:0000256" key="2">
    <source>
        <dbReference type="SAM" id="SignalP"/>
    </source>
</evidence>
<evidence type="ECO:0000259" key="4">
    <source>
        <dbReference type="Pfam" id="PF12971"/>
    </source>
</evidence>
<dbReference type="InterPro" id="IPR024733">
    <property type="entry name" value="NAGLU_tim-barrel"/>
</dbReference>
<dbReference type="Pfam" id="PF12972">
    <property type="entry name" value="NAGLU_C"/>
    <property type="match status" value="1"/>
</dbReference>
<dbReference type="Proteomes" id="UP001429601">
    <property type="component" value="Unassembled WGS sequence"/>
</dbReference>
<protein>
    <submittedName>
        <fullName evidence="6">Alpha-N-acetylglucosaminidase</fullName>
    </submittedName>
</protein>